<dbReference type="InterPro" id="IPR039119">
    <property type="entry name" value="ABT1/Esf2"/>
</dbReference>
<dbReference type="Proteomes" id="UP001527925">
    <property type="component" value="Unassembled WGS sequence"/>
</dbReference>
<evidence type="ECO:0000256" key="4">
    <source>
        <dbReference type="SAM" id="Coils"/>
    </source>
</evidence>
<keyword evidence="2" id="KW-0694">RNA-binding</keyword>
<evidence type="ECO:0000256" key="2">
    <source>
        <dbReference type="ARBA" id="ARBA00022884"/>
    </source>
</evidence>
<evidence type="ECO:0000256" key="5">
    <source>
        <dbReference type="SAM" id="MobiDB-lite"/>
    </source>
</evidence>
<keyword evidence="4" id="KW-0175">Coiled coil</keyword>
<feature type="compositionally biased region" description="Basic and acidic residues" evidence="5">
    <location>
        <begin position="23"/>
        <end position="33"/>
    </location>
</feature>
<comment type="caution">
    <text evidence="6">The sequence shown here is derived from an EMBL/GenBank/DDBJ whole genome shotgun (WGS) entry which is preliminary data.</text>
</comment>
<organism evidence="6 7">
    <name type="scientific">Polyrhizophydium stewartii</name>
    <dbReference type="NCBI Taxonomy" id="2732419"/>
    <lineage>
        <taxon>Eukaryota</taxon>
        <taxon>Fungi</taxon>
        <taxon>Fungi incertae sedis</taxon>
        <taxon>Chytridiomycota</taxon>
        <taxon>Chytridiomycota incertae sedis</taxon>
        <taxon>Chytridiomycetes</taxon>
        <taxon>Rhizophydiales</taxon>
        <taxon>Rhizophydiales incertae sedis</taxon>
        <taxon>Polyrhizophydium</taxon>
    </lineage>
</organism>
<reference evidence="6 7" key="1">
    <citation type="submission" date="2023-09" db="EMBL/GenBank/DDBJ databases">
        <title>Pangenome analysis of Batrachochytrium dendrobatidis and related Chytrids.</title>
        <authorList>
            <person name="Yacoub M.N."/>
            <person name="Stajich J.E."/>
            <person name="James T.Y."/>
        </authorList>
    </citation>
    <scope>NUCLEOTIDE SEQUENCE [LARGE SCALE GENOMIC DNA]</scope>
    <source>
        <strain evidence="6 7">JEL0888</strain>
    </source>
</reference>
<evidence type="ECO:0000256" key="3">
    <source>
        <dbReference type="ARBA" id="ARBA00023242"/>
    </source>
</evidence>
<dbReference type="InterPro" id="IPR034353">
    <property type="entry name" value="ABT1/ESF2_RRM"/>
</dbReference>
<name>A0ABR4N9U7_9FUNG</name>
<protein>
    <submittedName>
        <fullName evidence="6">RNA-binding ATPase activator esf2</fullName>
    </submittedName>
</protein>
<evidence type="ECO:0000256" key="1">
    <source>
        <dbReference type="ARBA" id="ARBA00004123"/>
    </source>
</evidence>
<feature type="coiled-coil region" evidence="4">
    <location>
        <begin position="278"/>
        <end position="305"/>
    </location>
</feature>
<keyword evidence="3" id="KW-0539">Nucleus</keyword>
<dbReference type="PANTHER" id="PTHR12311:SF7">
    <property type="entry name" value="ACTIVATOR OF BASAL TRANSCRIPTION 1"/>
    <property type="match status" value="1"/>
</dbReference>
<feature type="region of interest" description="Disordered" evidence="5">
    <location>
        <begin position="1"/>
        <end position="147"/>
    </location>
</feature>
<feature type="region of interest" description="Disordered" evidence="5">
    <location>
        <begin position="343"/>
        <end position="404"/>
    </location>
</feature>
<feature type="compositionally biased region" description="Acidic residues" evidence="5">
    <location>
        <begin position="52"/>
        <end position="67"/>
    </location>
</feature>
<evidence type="ECO:0000313" key="6">
    <source>
        <dbReference type="EMBL" id="KAL2916298.1"/>
    </source>
</evidence>
<dbReference type="CDD" id="cd12263">
    <property type="entry name" value="RRM_ABT1_like"/>
    <property type="match status" value="1"/>
</dbReference>
<sequence length="404" mass="43823">MARFREEDFADDGSASDDVGASADEREMREARGGRRGAGAKADSRFALSGGDWEDDDDNDDDDDQDGEDHSGADDSGDEDPDADGDDDASGDEGAEGDGGADDAGDGGDGDDGDGDGDEEEGDGDDDDGDEDVDERDADGNSAIRLPKSAKPLTLSALKKYQDRVDKTGVVYLSRIPPFMKPSKVRSLLSRYGELGRIYLNPEDAKTTARRKKYKHNRRQNYTEGWVEFLDKGVAKRTAALLNNNIMGGKKRSYYHDDIWNIRYLPRFKWNHLTEQLAYELKVKEQRLRAEMAQAKREEKIYVQNVAKAKMVEAMLAKRGKKRAAADDDAGAGAGAAAAAAGKAPAAKTAAPSSMAPQASMEAATAEIRRRFKQRRVVDSHAASGRPAKDKEAKTAAVLSKLFS</sequence>
<accession>A0ABR4N9U7</accession>
<feature type="compositionally biased region" description="Low complexity" evidence="5">
    <location>
        <begin position="343"/>
        <end position="364"/>
    </location>
</feature>
<feature type="compositionally biased region" description="Acidic residues" evidence="5">
    <location>
        <begin position="75"/>
        <end position="137"/>
    </location>
</feature>
<comment type="subcellular location">
    <subcellularLocation>
        <location evidence="1">Nucleus</location>
    </subcellularLocation>
</comment>
<dbReference type="InterPro" id="IPR035979">
    <property type="entry name" value="RBD_domain_sf"/>
</dbReference>
<gene>
    <name evidence="6" type="primary">ESF2</name>
    <name evidence="6" type="ORF">HK105_204054</name>
</gene>
<keyword evidence="7" id="KW-1185">Reference proteome</keyword>
<dbReference type="EMBL" id="JADGIZ020000017">
    <property type="protein sequence ID" value="KAL2916298.1"/>
    <property type="molecule type" value="Genomic_DNA"/>
</dbReference>
<dbReference type="SUPFAM" id="SSF54928">
    <property type="entry name" value="RNA-binding domain, RBD"/>
    <property type="match status" value="1"/>
</dbReference>
<dbReference type="PANTHER" id="PTHR12311">
    <property type="entry name" value="ACTIVATOR OF BASAL TRANSCRIPTION 1"/>
    <property type="match status" value="1"/>
</dbReference>
<evidence type="ECO:0000313" key="7">
    <source>
        <dbReference type="Proteomes" id="UP001527925"/>
    </source>
</evidence>
<proteinExistence type="predicted"/>